<proteinExistence type="predicted"/>
<accession>K0RIJ3</accession>
<reference evidence="1 2" key="1">
    <citation type="journal article" date="2012" name="Genome Biol.">
        <title>Genome and low-iron response of an oceanic diatom adapted to chronic iron limitation.</title>
        <authorList>
            <person name="Lommer M."/>
            <person name="Specht M."/>
            <person name="Roy A.S."/>
            <person name="Kraemer L."/>
            <person name="Andreson R."/>
            <person name="Gutowska M.A."/>
            <person name="Wolf J."/>
            <person name="Bergner S.V."/>
            <person name="Schilhabel M.B."/>
            <person name="Klostermeier U.C."/>
            <person name="Beiko R.G."/>
            <person name="Rosenstiel P."/>
            <person name="Hippler M."/>
            <person name="Laroche J."/>
        </authorList>
    </citation>
    <scope>NUCLEOTIDE SEQUENCE [LARGE SCALE GENOMIC DNA]</scope>
    <source>
        <strain evidence="1 2">CCMP1005</strain>
    </source>
</reference>
<evidence type="ECO:0000313" key="2">
    <source>
        <dbReference type="Proteomes" id="UP000266841"/>
    </source>
</evidence>
<keyword evidence="2" id="KW-1185">Reference proteome</keyword>
<dbReference type="EMBL" id="AGNL01037593">
    <property type="protein sequence ID" value="EJK53538.1"/>
    <property type="molecule type" value="Genomic_DNA"/>
</dbReference>
<comment type="caution">
    <text evidence="1">The sequence shown here is derived from an EMBL/GenBank/DDBJ whole genome shotgun (WGS) entry which is preliminary data.</text>
</comment>
<evidence type="ECO:0000313" key="1">
    <source>
        <dbReference type="EMBL" id="EJK53538.1"/>
    </source>
</evidence>
<gene>
    <name evidence="1" type="ORF">THAOC_27010</name>
</gene>
<organism evidence="1 2">
    <name type="scientific">Thalassiosira oceanica</name>
    <name type="common">Marine diatom</name>
    <dbReference type="NCBI Taxonomy" id="159749"/>
    <lineage>
        <taxon>Eukaryota</taxon>
        <taxon>Sar</taxon>
        <taxon>Stramenopiles</taxon>
        <taxon>Ochrophyta</taxon>
        <taxon>Bacillariophyta</taxon>
        <taxon>Coscinodiscophyceae</taxon>
        <taxon>Thalassiosirophycidae</taxon>
        <taxon>Thalassiosirales</taxon>
        <taxon>Thalassiosiraceae</taxon>
        <taxon>Thalassiosira</taxon>
    </lineage>
</organism>
<name>K0RIJ3_THAOC</name>
<dbReference type="Proteomes" id="UP000266841">
    <property type="component" value="Unassembled WGS sequence"/>
</dbReference>
<sequence length="168" mass="19297">MDESPGGLDSVERLRASEPLISEGDTKEYAFRGPFYNMLWPYLPKPTHEEDHKWFWDDKVLPLVNRRLRETGPLTKKIRESYEAWVQAKGLMYVTNKFETAIEFMSSNYASDDEVNFDDGSITPLFEFLSAVVGPACYGEDYLKERLNNNPTKTFLDIVTPPAEIALC</sequence>
<dbReference type="AlphaFoldDB" id="K0RIJ3"/>
<protein>
    <submittedName>
        <fullName evidence="1">Uncharacterized protein</fullName>
    </submittedName>
</protein>